<keyword evidence="3 6" id="KW-0547">Nucleotide-binding</keyword>
<evidence type="ECO:0000256" key="5">
    <source>
        <dbReference type="ARBA" id="ARBA00022970"/>
    </source>
</evidence>
<dbReference type="SUPFAM" id="SSF52540">
    <property type="entry name" value="P-loop containing nucleoside triphosphate hydrolases"/>
    <property type="match status" value="1"/>
</dbReference>
<evidence type="ECO:0000259" key="7">
    <source>
        <dbReference type="PROSITE" id="PS50893"/>
    </source>
</evidence>
<evidence type="ECO:0000256" key="2">
    <source>
        <dbReference type="ARBA" id="ARBA00022448"/>
    </source>
</evidence>
<dbReference type="FunFam" id="3.40.50.300:FF:000341">
    <property type="entry name" value="High-affinity branched-chain amino acid transport ATP-binding protein"/>
    <property type="match status" value="1"/>
</dbReference>
<evidence type="ECO:0000256" key="6">
    <source>
        <dbReference type="PIRNR" id="PIRNR039137"/>
    </source>
</evidence>
<gene>
    <name evidence="8" type="ORF">KPNJ2_00314</name>
</gene>
<dbReference type="PANTHER" id="PTHR43820">
    <property type="entry name" value="HIGH-AFFINITY BRANCHED-CHAIN AMINO ACID TRANSPORT ATP-BINDING PROTEIN LIVF"/>
    <property type="match status" value="1"/>
</dbReference>
<feature type="domain" description="ABC transporter" evidence="7">
    <location>
        <begin position="11"/>
        <end position="242"/>
    </location>
</feature>
<dbReference type="GO" id="GO:0015807">
    <property type="term" value="P:L-amino acid transport"/>
    <property type="evidence" value="ECO:0007669"/>
    <property type="project" value="UniProtKB-ARBA"/>
</dbReference>
<evidence type="ECO:0000313" key="9">
    <source>
        <dbReference type="Proteomes" id="UP000019586"/>
    </source>
</evidence>
<dbReference type="KEGG" id="kps:KPNJ2_00314"/>
<dbReference type="GO" id="GO:0015658">
    <property type="term" value="F:branched-chain amino acid transmembrane transporter activity"/>
    <property type="evidence" value="ECO:0007669"/>
    <property type="project" value="UniProtKB-UniRule"/>
</dbReference>
<dbReference type="Pfam" id="PF00005">
    <property type="entry name" value="ABC_tran"/>
    <property type="match status" value="1"/>
</dbReference>
<dbReference type="GO" id="GO:0005524">
    <property type="term" value="F:ATP binding"/>
    <property type="evidence" value="ECO:0007669"/>
    <property type="project" value="UniProtKB-UniRule"/>
</dbReference>
<dbReference type="GO" id="GO:0015695">
    <property type="term" value="P:organic cation transport"/>
    <property type="evidence" value="ECO:0007669"/>
    <property type="project" value="UniProtKB-ARBA"/>
</dbReference>
<comment type="similarity">
    <text evidence="1 6">Belongs to the ABC transporter superfamily.</text>
</comment>
<evidence type="ECO:0000256" key="1">
    <source>
        <dbReference type="ARBA" id="ARBA00005417"/>
    </source>
</evidence>
<dbReference type="SMART" id="SM00382">
    <property type="entry name" value="AAA"/>
    <property type="match status" value="1"/>
</dbReference>
<dbReference type="GO" id="GO:0015804">
    <property type="term" value="P:neutral amino acid transport"/>
    <property type="evidence" value="ECO:0007669"/>
    <property type="project" value="UniProtKB-ARBA"/>
</dbReference>
<evidence type="ECO:0000313" key="8">
    <source>
        <dbReference type="EMBL" id="AHM77094.1"/>
    </source>
</evidence>
<dbReference type="HOGENOM" id="CLU_000604_1_2_6"/>
<dbReference type="Proteomes" id="UP000019586">
    <property type="component" value="Chromosome"/>
</dbReference>
<dbReference type="NCBIfam" id="NF008626">
    <property type="entry name" value="PRK11614.1"/>
    <property type="match status" value="1"/>
</dbReference>
<dbReference type="InterPro" id="IPR003439">
    <property type="entry name" value="ABC_transporter-like_ATP-bd"/>
</dbReference>
<name>W8UB28_KLEPN</name>
<dbReference type="PATRIC" id="fig|1420013.3.peg.298"/>
<keyword evidence="5 6" id="KW-0029">Amino-acid transport</keyword>
<dbReference type="CDD" id="cd03224">
    <property type="entry name" value="ABC_TM1139_LivF_branched"/>
    <property type="match status" value="1"/>
</dbReference>
<evidence type="ECO:0000256" key="3">
    <source>
        <dbReference type="ARBA" id="ARBA00022741"/>
    </source>
</evidence>
<proteinExistence type="inferred from homology"/>
<organism evidence="8 9">
    <name type="scientific">Klebsiella pneumoniae 30684/NJST258_2</name>
    <dbReference type="NCBI Taxonomy" id="1420013"/>
    <lineage>
        <taxon>Bacteria</taxon>
        <taxon>Pseudomonadati</taxon>
        <taxon>Pseudomonadota</taxon>
        <taxon>Gammaproteobacteria</taxon>
        <taxon>Enterobacterales</taxon>
        <taxon>Enterobacteriaceae</taxon>
        <taxon>Klebsiella/Raoultella group</taxon>
        <taxon>Klebsiella</taxon>
        <taxon>Klebsiella pneumoniae complex</taxon>
    </lineage>
</organism>
<dbReference type="InterPro" id="IPR052156">
    <property type="entry name" value="BCAA_Transport_ATP-bd_LivF"/>
</dbReference>
<protein>
    <recommendedName>
        <fullName evidence="6">High-affinity branched-chain amino acid transport ATP-binding protein</fullName>
    </recommendedName>
</protein>
<dbReference type="PROSITE" id="PS50893">
    <property type="entry name" value="ABC_TRANSPORTER_2"/>
    <property type="match status" value="1"/>
</dbReference>
<dbReference type="PANTHER" id="PTHR43820:SF4">
    <property type="entry name" value="HIGH-AFFINITY BRANCHED-CHAIN AMINO ACID TRANSPORT ATP-BINDING PROTEIN LIVF"/>
    <property type="match status" value="1"/>
</dbReference>
<dbReference type="InterPro" id="IPR030660">
    <property type="entry name" value="ABC_branched_ATPase_LivF/BraG"/>
</dbReference>
<evidence type="ECO:0000256" key="4">
    <source>
        <dbReference type="ARBA" id="ARBA00022840"/>
    </source>
</evidence>
<keyword evidence="2 6" id="KW-0813">Transport</keyword>
<dbReference type="InterPro" id="IPR027417">
    <property type="entry name" value="P-loop_NTPase"/>
</dbReference>
<dbReference type="InterPro" id="IPR003593">
    <property type="entry name" value="AAA+_ATPase"/>
</dbReference>
<dbReference type="AlphaFoldDB" id="W8UB28"/>
<dbReference type="EMBL" id="CP006918">
    <property type="protein sequence ID" value="AHM77094.1"/>
    <property type="molecule type" value="Genomic_DNA"/>
</dbReference>
<reference evidence="8 9" key="1">
    <citation type="journal article" date="2014" name="Proc. Natl. Acad. Sci. U.S.A.">
        <title>Molecular dissection of the evolution of carbapenem-resistant multilocus sequence type 258 Klebsiella pneumoniae.</title>
        <authorList>
            <person name="Deleo F.R."/>
            <person name="Chen L."/>
            <person name="Porcella S.F."/>
            <person name="Martens C.A."/>
            <person name="Kobayashi S.D."/>
            <person name="Porter A.R."/>
            <person name="Chavda K.D."/>
            <person name="Jacobs M.R."/>
            <person name="Mathema B."/>
            <person name="Olsen R.J."/>
            <person name="Bonomo R.A."/>
            <person name="Musser J.M."/>
            <person name="Kreiswirth B.N."/>
        </authorList>
    </citation>
    <scope>NUCLEOTIDE SEQUENCE [LARGE SCALE GENOMIC DNA]</scope>
    <source>
        <strain evidence="8">30684/NJST258_2</strain>
    </source>
</reference>
<dbReference type="InterPro" id="IPR017871">
    <property type="entry name" value="ABC_transporter-like_CS"/>
</dbReference>
<dbReference type="PIRSF" id="PIRSF039137">
    <property type="entry name" value="ABC_branched_ATPase"/>
    <property type="match status" value="1"/>
</dbReference>
<keyword evidence="4 6" id="KW-0067">ATP-binding</keyword>
<dbReference type="Gene3D" id="3.40.50.300">
    <property type="entry name" value="P-loop containing nucleotide triphosphate hydrolases"/>
    <property type="match status" value="1"/>
</dbReference>
<sequence length="242" mass="26861">MVRHKMENAMLTFDNVSAHYGKIQALHNVSLHIKQGEIVTLIGANGAGKTTLLGTLCGDPRASSGRIVFDGKDITDWQTAKIMREAVAIVPEGRRVFSRMTVEENLAMGGFFADRDQFQTRIKWVYELFPRLHERRIQRAGTMSGGEQQMLAIGRALMSQPRLLLLDEPSLGLAPIIIQQIFDTIEQLREQGMTIFLVEQNANQALKLADRGYVLENGHVVLEDTGDALLANEAVRSAYLGG</sequence>
<dbReference type="GO" id="GO:0016887">
    <property type="term" value="F:ATP hydrolysis activity"/>
    <property type="evidence" value="ECO:0007669"/>
    <property type="project" value="InterPro"/>
</dbReference>
<dbReference type="PROSITE" id="PS00211">
    <property type="entry name" value="ABC_TRANSPORTER_1"/>
    <property type="match status" value="1"/>
</dbReference>
<accession>W8UB28</accession>
<dbReference type="GO" id="GO:0003333">
    <property type="term" value="P:amino acid transmembrane transport"/>
    <property type="evidence" value="ECO:0007669"/>
    <property type="project" value="UniProtKB-ARBA"/>
</dbReference>